<dbReference type="AlphaFoldDB" id="A0A9Q9FIG4"/>
<feature type="domain" description="DDH" evidence="1">
    <location>
        <begin position="14"/>
        <end position="154"/>
    </location>
</feature>
<accession>A0A9Q9FIG4</accession>
<dbReference type="InterPro" id="IPR003156">
    <property type="entry name" value="DHHA1_dom"/>
</dbReference>
<dbReference type="Gene3D" id="3.10.310.30">
    <property type="match status" value="1"/>
</dbReference>
<protein>
    <submittedName>
        <fullName evidence="3">Bifunctional oligoribonuclease/PAP phosphatase NrnA</fullName>
    </submittedName>
</protein>
<dbReference type="InterPro" id="IPR001667">
    <property type="entry name" value="DDH_dom"/>
</dbReference>
<dbReference type="PANTHER" id="PTHR47618">
    <property type="entry name" value="BIFUNCTIONAL OLIGORIBONUCLEASE AND PAP PHOSPHATASE NRNA"/>
    <property type="match status" value="1"/>
</dbReference>
<dbReference type="GO" id="GO:0003676">
    <property type="term" value="F:nucleic acid binding"/>
    <property type="evidence" value="ECO:0007669"/>
    <property type="project" value="InterPro"/>
</dbReference>
<feature type="domain" description="DHHA1" evidence="2">
    <location>
        <begin position="228"/>
        <end position="312"/>
    </location>
</feature>
<sequence length="319" mass="35497">MLNEIWSEIVAFDKIIIHRHVSPDPDALGSQLGLAALIHENYPEKFVKTVGFTEPSLAWMGVMDEVKDEEYEGALVFVMDTANSARIDDGRFKLGAKLIKLDHHPVVEDYAHLNYVNTNATATSEIVVSLFLANKEQYDLKMSLEAAQHLYTGIIADSGRFLYDNTTTATLGAASFLYDCGIDRNKIHELLYRRPLNIVQAQGFVLSQFEVSEAGVAYFKMSKDVQDSYGLTTGTRSALVNTLANIEGIRVWVCFFENEDGRIRANIRSNGPIINEVAARFEGGGHPKASGAIVKAWDDCQALLDELEQVCHTYVKELN</sequence>
<evidence type="ECO:0000259" key="1">
    <source>
        <dbReference type="Pfam" id="PF01368"/>
    </source>
</evidence>
<organism evidence="3 4">
    <name type="scientific">Turicibacter bilis</name>
    <dbReference type="NCBI Taxonomy" id="2735723"/>
    <lineage>
        <taxon>Bacteria</taxon>
        <taxon>Bacillati</taxon>
        <taxon>Bacillota</taxon>
        <taxon>Erysipelotrichia</taxon>
        <taxon>Erysipelotrichales</taxon>
        <taxon>Turicibacteraceae</taxon>
        <taxon>Turicibacter</taxon>
    </lineage>
</organism>
<reference evidence="3" key="1">
    <citation type="submission" date="2021-03" db="EMBL/GenBank/DDBJ databases">
        <title>Comparative Genomics and Metabolomics in the genus Turicibacter.</title>
        <authorList>
            <person name="Maki J."/>
            <person name="Looft T."/>
        </authorList>
    </citation>
    <scope>NUCLEOTIDE SEQUENCE</scope>
    <source>
        <strain evidence="3">ISU324</strain>
    </source>
</reference>
<evidence type="ECO:0000313" key="3">
    <source>
        <dbReference type="EMBL" id="UUF08204.1"/>
    </source>
</evidence>
<dbReference type="EMBL" id="CP071250">
    <property type="protein sequence ID" value="UUF08204.1"/>
    <property type="molecule type" value="Genomic_DNA"/>
</dbReference>
<gene>
    <name evidence="3" type="ORF">J0J70_11525</name>
</gene>
<proteinExistence type="predicted"/>
<evidence type="ECO:0000259" key="2">
    <source>
        <dbReference type="Pfam" id="PF02272"/>
    </source>
</evidence>
<dbReference type="Pfam" id="PF02272">
    <property type="entry name" value="DHHA1"/>
    <property type="match status" value="1"/>
</dbReference>
<name>A0A9Q9FIG4_9FIRM</name>
<dbReference type="RefSeq" id="WP_055243866.1">
    <property type="nucleotide sequence ID" value="NZ_CP071250.1"/>
</dbReference>
<dbReference type="Pfam" id="PF01368">
    <property type="entry name" value="DHH"/>
    <property type="match status" value="1"/>
</dbReference>
<dbReference type="InterPro" id="IPR051319">
    <property type="entry name" value="Oligoribo/pAp-PDE_c-di-AMP_PDE"/>
</dbReference>
<dbReference type="Proteomes" id="UP001058072">
    <property type="component" value="Chromosome"/>
</dbReference>
<dbReference type="PANTHER" id="PTHR47618:SF1">
    <property type="entry name" value="BIFUNCTIONAL OLIGORIBONUCLEASE AND PAP PHOSPHATASE NRNA"/>
    <property type="match status" value="1"/>
</dbReference>
<evidence type="ECO:0000313" key="4">
    <source>
        <dbReference type="Proteomes" id="UP001058072"/>
    </source>
</evidence>
<dbReference type="Gene3D" id="3.90.1640.10">
    <property type="entry name" value="inorganic pyrophosphatase (n-terminal core)"/>
    <property type="match status" value="1"/>
</dbReference>
<dbReference type="SUPFAM" id="SSF64182">
    <property type="entry name" value="DHH phosphoesterases"/>
    <property type="match status" value="1"/>
</dbReference>
<dbReference type="InterPro" id="IPR038763">
    <property type="entry name" value="DHH_sf"/>
</dbReference>